<dbReference type="EMBL" id="CP080647">
    <property type="protein sequence ID" value="QYX82774.1"/>
    <property type="molecule type" value="Genomic_DNA"/>
</dbReference>
<dbReference type="SUPFAM" id="SSF103473">
    <property type="entry name" value="MFS general substrate transporter"/>
    <property type="match status" value="1"/>
</dbReference>
<accession>A0ABX8Y4V7</accession>
<evidence type="ECO:0000256" key="3">
    <source>
        <dbReference type="ARBA" id="ARBA00022475"/>
    </source>
</evidence>
<evidence type="ECO:0000256" key="7">
    <source>
        <dbReference type="SAM" id="Phobius"/>
    </source>
</evidence>
<reference evidence="9 10" key="1">
    <citation type="submission" date="2021-08" db="EMBL/GenBank/DDBJ databases">
        <authorList>
            <person name="Ping M."/>
        </authorList>
    </citation>
    <scope>NUCLEOTIDE SEQUENCE [LARGE SCALE GENOMIC DNA]</scope>
    <source>
        <strain evidence="9 10">MG28</strain>
    </source>
</reference>
<feature type="transmembrane region" description="Helical" evidence="7">
    <location>
        <begin position="307"/>
        <end position="329"/>
    </location>
</feature>
<dbReference type="InterPro" id="IPR036259">
    <property type="entry name" value="MFS_trans_sf"/>
</dbReference>
<evidence type="ECO:0000256" key="2">
    <source>
        <dbReference type="ARBA" id="ARBA00022448"/>
    </source>
</evidence>
<dbReference type="PANTHER" id="PTHR23517">
    <property type="entry name" value="RESISTANCE PROTEIN MDTM, PUTATIVE-RELATED-RELATED"/>
    <property type="match status" value="1"/>
</dbReference>
<gene>
    <name evidence="9" type="ORF">K1J60_05770</name>
</gene>
<feature type="transmembrane region" description="Helical" evidence="7">
    <location>
        <begin position="278"/>
        <end position="301"/>
    </location>
</feature>
<evidence type="ECO:0000256" key="4">
    <source>
        <dbReference type="ARBA" id="ARBA00022692"/>
    </source>
</evidence>
<evidence type="ECO:0000256" key="6">
    <source>
        <dbReference type="ARBA" id="ARBA00023136"/>
    </source>
</evidence>
<keyword evidence="6 7" id="KW-0472">Membrane</keyword>
<feature type="transmembrane region" description="Helical" evidence="7">
    <location>
        <begin position="16"/>
        <end position="37"/>
    </location>
</feature>
<keyword evidence="3" id="KW-1003">Cell membrane</keyword>
<dbReference type="Gene3D" id="1.20.1250.20">
    <property type="entry name" value="MFS general substrate transporter like domains"/>
    <property type="match status" value="1"/>
</dbReference>
<evidence type="ECO:0000256" key="5">
    <source>
        <dbReference type="ARBA" id="ARBA00022989"/>
    </source>
</evidence>
<dbReference type="PANTHER" id="PTHR23517:SF3">
    <property type="entry name" value="INTEGRAL MEMBRANE TRANSPORT PROTEIN"/>
    <property type="match status" value="1"/>
</dbReference>
<keyword evidence="4 7" id="KW-0812">Transmembrane</keyword>
<dbReference type="Proteomes" id="UP000827138">
    <property type="component" value="Chromosome"/>
</dbReference>
<feature type="transmembrane region" description="Helical" evidence="7">
    <location>
        <begin position="49"/>
        <end position="73"/>
    </location>
</feature>
<protein>
    <submittedName>
        <fullName evidence="9">MFS transporter</fullName>
    </submittedName>
</protein>
<feature type="transmembrane region" description="Helical" evidence="7">
    <location>
        <begin position="247"/>
        <end position="266"/>
    </location>
</feature>
<feature type="domain" description="Major facilitator superfamily (MFS) profile" evidence="8">
    <location>
        <begin position="1"/>
        <end position="194"/>
    </location>
</feature>
<dbReference type="InterPro" id="IPR020846">
    <property type="entry name" value="MFS_dom"/>
</dbReference>
<dbReference type="InterPro" id="IPR011701">
    <property type="entry name" value="MFS"/>
</dbReference>
<keyword evidence="5 7" id="KW-1133">Transmembrane helix</keyword>
<evidence type="ECO:0000259" key="8">
    <source>
        <dbReference type="PROSITE" id="PS50850"/>
    </source>
</evidence>
<feature type="transmembrane region" description="Helical" evidence="7">
    <location>
        <begin position="170"/>
        <end position="191"/>
    </location>
</feature>
<feature type="transmembrane region" description="Helical" evidence="7">
    <location>
        <begin position="341"/>
        <end position="365"/>
    </location>
</feature>
<feature type="transmembrane region" description="Helical" evidence="7">
    <location>
        <begin position="212"/>
        <end position="235"/>
    </location>
</feature>
<dbReference type="PROSITE" id="PS50850">
    <property type="entry name" value="MFS"/>
    <property type="match status" value="1"/>
</dbReference>
<evidence type="ECO:0000313" key="10">
    <source>
        <dbReference type="Proteomes" id="UP000827138"/>
    </source>
</evidence>
<dbReference type="Pfam" id="PF07690">
    <property type="entry name" value="MFS_1"/>
    <property type="match status" value="1"/>
</dbReference>
<dbReference type="InterPro" id="IPR050171">
    <property type="entry name" value="MFS_Transporters"/>
</dbReference>
<proteinExistence type="predicted"/>
<evidence type="ECO:0000313" key="9">
    <source>
        <dbReference type="EMBL" id="QYX82774.1"/>
    </source>
</evidence>
<evidence type="ECO:0000256" key="1">
    <source>
        <dbReference type="ARBA" id="ARBA00004651"/>
    </source>
</evidence>
<feature type="transmembrane region" description="Helical" evidence="7">
    <location>
        <begin position="371"/>
        <end position="394"/>
    </location>
</feature>
<keyword evidence="2" id="KW-0813">Transport</keyword>
<comment type="subcellular location">
    <subcellularLocation>
        <location evidence="1">Cell membrane</location>
        <topology evidence="1">Multi-pass membrane protein</topology>
    </subcellularLocation>
</comment>
<name>A0ABX8Y4V7_9ACTN</name>
<sequence>MSDPPSSPAPKRWPPVIWALLIGTFAVRAAGFVYPYLPYRLDELHLDTAAASTVLALWGAGWFTGQLLCGWLADRIGRRATLASAMAVAAVGFPLLAEAHTPTALAVAAAVSGLVYDAPRPIVSAVVADTIPDEPGRAYLTGWRHFAVNLGAATTGLVGGVLAEPVGIPVLFWFNALVCAAFAVVALRVIPPSVPAHAPGRRGHREAFTDPLLWLLWLASLLILTPVAALFSVLPMMMAQDGLPPTAYGWTQVASAAAVIGLSPLLNPWLVRRAKRPAPMVGLLSASGIILGAGMGLAGLASSTAGYGAAAALAVPGEIVAFVAATDILNRIAPPSSRGVYAGIWGTTLAAAVLCAPALGGWALAHGGHHLVALTTLMTGLLGAALCLPLTALLHRPVRTPRASA</sequence>
<keyword evidence="10" id="KW-1185">Reference proteome</keyword>
<organism evidence="9 10">
    <name type="scientific">Streptomyces akebiae</name>
    <dbReference type="NCBI Taxonomy" id="2865673"/>
    <lineage>
        <taxon>Bacteria</taxon>
        <taxon>Bacillati</taxon>
        <taxon>Actinomycetota</taxon>
        <taxon>Actinomycetes</taxon>
        <taxon>Kitasatosporales</taxon>
        <taxon>Streptomycetaceae</taxon>
        <taxon>Streptomyces</taxon>
    </lineage>
</organism>